<protein>
    <submittedName>
        <fullName evidence="7">Uncharacterized protein</fullName>
    </submittedName>
</protein>
<keyword evidence="8" id="KW-1185">Reference proteome</keyword>
<keyword evidence="5 6" id="KW-0472">Membrane</keyword>
<dbReference type="InterPro" id="IPR044890">
    <property type="entry name" value="TMEM14_sf"/>
</dbReference>
<accession>A0AAV1SY38</accession>
<gene>
    <name evidence="7" type="ORF">DCAF_LOCUS27833</name>
</gene>
<organism evidence="7 8">
    <name type="scientific">Dovyalis caffra</name>
    <dbReference type="NCBI Taxonomy" id="77055"/>
    <lineage>
        <taxon>Eukaryota</taxon>
        <taxon>Viridiplantae</taxon>
        <taxon>Streptophyta</taxon>
        <taxon>Embryophyta</taxon>
        <taxon>Tracheophyta</taxon>
        <taxon>Spermatophyta</taxon>
        <taxon>Magnoliopsida</taxon>
        <taxon>eudicotyledons</taxon>
        <taxon>Gunneridae</taxon>
        <taxon>Pentapetalae</taxon>
        <taxon>rosids</taxon>
        <taxon>fabids</taxon>
        <taxon>Malpighiales</taxon>
        <taxon>Salicaceae</taxon>
        <taxon>Flacourtieae</taxon>
        <taxon>Dovyalis</taxon>
    </lineage>
</organism>
<proteinExistence type="inferred from homology"/>
<dbReference type="Gene3D" id="1.10.10.1740">
    <property type="entry name" value="Transmembrane protein 14-like"/>
    <property type="match status" value="2"/>
</dbReference>
<dbReference type="Proteomes" id="UP001314170">
    <property type="component" value="Unassembled WGS sequence"/>
</dbReference>
<feature type="transmembrane region" description="Helical" evidence="6">
    <location>
        <begin position="295"/>
        <end position="314"/>
    </location>
</feature>
<evidence type="ECO:0000256" key="3">
    <source>
        <dbReference type="ARBA" id="ARBA00022692"/>
    </source>
</evidence>
<name>A0AAV1SY38_9ROSI</name>
<evidence type="ECO:0000256" key="6">
    <source>
        <dbReference type="SAM" id="Phobius"/>
    </source>
</evidence>
<comment type="subcellular location">
    <subcellularLocation>
        <location evidence="1">Membrane</location>
    </subcellularLocation>
</comment>
<evidence type="ECO:0000256" key="2">
    <source>
        <dbReference type="ARBA" id="ARBA00007590"/>
    </source>
</evidence>
<evidence type="ECO:0000313" key="8">
    <source>
        <dbReference type="Proteomes" id="UP001314170"/>
    </source>
</evidence>
<reference evidence="7 8" key="1">
    <citation type="submission" date="2024-01" db="EMBL/GenBank/DDBJ databases">
        <authorList>
            <person name="Waweru B."/>
        </authorList>
    </citation>
    <scope>NUCLEOTIDE SEQUENCE [LARGE SCALE GENOMIC DNA]</scope>
</reference>
<comment type="similarity">
    <text evidence="2">Belongs to the TMEM14 family.</text>
</comment>
<evidence type="ECO:0000256" key="1">
    <source>
        <dbReference type="ARBA" id="ARBA00004370"/>
    </source>
</evidence>
<evidence type="ECO:0000313" key="7">
    <source>
        <dbReference type="EMBL" id="CAK7357544.1"/>
    </source>
</evidence>
<dbReference type="EMBL" id="CAWUPB010001199">
    <property type="protein sequence ID" value="CAK7357544.1"/>
    <property type="molecule type" value="Genomic_DNA"/>
</dbReference>
<dbReference type="AlphaFoldDB" id="A0AAV1SY38"/>
<dbReference type="Pfam" id="PF03647">
    <property type="entry name" value="Tmemb_14"/>
    <property type="match status" value="1"/>
</dbReference>
<sequence length="327" mass="35153">MSCSFLLIPPKFSTLNSYSKDINSTTLLGFSSFSCLKNRRRSNSNATSISRGRSVSCKCQLTDLAPVTSAAYGVILLGGGLFAFSKSGSKGSLFGGLTGAALMGTACHLLDGSCSELQKPSGTANHGLSQIMDCTAEIDRPKYNIRAIHGETRRWNPTSSMPTVGSILQISSVPRVDGVSDWSVEFTGQEIFAARKLGALQEQELFSINALSRLDSAFGSAEDEKIRANLRGHLLSAVVAVTALLKDGAYFLMQAPETKAIGDSLGFGSAFLFSSVFGIRLAATKKLIPSGLLLVYELVYLPQIFVNTVFMIYMKSVFNPNLYSEFI</sequence>
<keyword evidence="4 6" id="KW-1133">Transmembrane helix</keyword>
<feature type="transmembrane region" description="Helical" evidence="6">
    <location>
        <begin position="265"/>
        <end position="283"/>
    </location>
</feature>
<dbReference type="InterPro" id="IPR005349">
    <property type="entry name" value="TMEM14"/>
</dbReference>
<dbReference type="GO" id="GO:0016020">
    <property type="term" value="C:membrane"/>
    <property type="evidence" value="ECO:0007669"/>
    <property type="project" value="UniProtKB-SubCell"/>
</dbReference>
<evidence type="ECO:0000256" key="5">
    <source>
        <dbReference type="ARBA" id="ARBA00023136"/>
    </source>
</evidence>
<evidence type="ECO:0000256" key="4">
    <source>
        <dbReference type="ARBA" id="ARBA00022989"/>
    </source>
</evidence>
<comment type="caution">
    <text evidence="7">The sequence shown here is derived from an EMBL/GenBank/DDBJ whole genome shotgun (WGS) entry which is preliminary data.</text>
</comment>
<keyword evidence="3 6" id="KW-0812">Transmembrane</keyword>